<feature type="region of interest" description="Disordered" evidence="6">
    <location>
        <begin position="316"/>
        <end position="337"/>
    </location>
</feature>
<feature type="domain" description="MATH" evidence="7">
    <location>
        <begin position="227"/>
        <end position="372"/>
    </location>
</feature>
<evidence type="ECO:0000313" key="8">
    <source>
        <dbReference type="EnsemblMetazoa" id="CLYHEMP020938.1"/>
    </source>
</evidence>
<keyword evidence="1" id="KW-1017">Isopeptide bond</keyword>
<dbReference type="PANTHER" id="PTHR10131:SF138">
    <property type="entry name" value="RE66324P"/>
    <property type="match status" value="1"/>
</dbReference>
<dbReference type="FunFam" id="2.60.210.10:FF:000001">
    <property type="entry name" value="TNF receptor-associated factor"/>
    <property type="match status" value="1"/>
</dbReference>
<evidence type="ECO:0000259" key="7">
    <source>
        <dbReference type="PROSITE" id="PS50144"/>
    </source>
</evidence>
<feature type="compositionally biased region" description="Polar residues" evidence="6">
    <location>
        <begin position="67"/>
        <end position="79"/>
    </location>
</feature>
<dbReference type="Pfam" id="PF21355">
    <property type="entry name" value="TRAF-mep_MATH"/>
    <property type="match status" value="1"/>
</dbReference>
<feature type="region of interest" description="Disordered" evidence="6">
    <location>
        <begin position="67"/>
        <end position="107"/>
    </location>
</feature>
<dbReference type="InterPro" id="IPR049342">
    <property type="entry name" value="TRAF1-6_MATH_dom"/>
</dbReference>
<dbReference type="RefSeq" id="XP_066913807.1">
    <property type="nucleotide sequence ID" value="XM_067057706.1"/>
</dbReference>
<dbReference type="PROSITE" id="PS50144">
    <property type="entry name" value="MATH"/>
    <property type="match status" value="1"/>
</dbReference>
<keyword evidence="9" id="KW-1185">Reference proteome</keyword>
<name>A0A7M5XCH0_9CNID</name>
<evidence type="ECO:0000256" key="4">
    <source>
        <dbReference type="ARBA" id="ARBA00023054"/>
    </source>
</evidence>
<accession>A0A7M5XCH0</accession>
<dbReference type="SUPFAM" id="SSF49599">
    <property type="entry name" value="TRAF domain-like"/>
    <property type="match status" value="1"/>
</dbReference>
<dbReference type="AlphaFoldDB" id="A0A7M5XCH0"/>
<dbReference type="OrthoDB" id="10002862at2759"/>
<evidence type="ECO:0000256" key="5">
    <source>
        <dbReference type="SAM" id="Coils"/>
    </source>
</evidence>
<dbReference type="EnsemblMetazoa" id="CLYHEMT020938.1">
    <property type="protein sequence ID" value="CLYHEMP020938.1"/>
    <property type="gene ID" value="CLYHEMG020938"/>
</dbReference>
<proteinExistence type="predicted"/>
<dbReference type="GO" id="GO:0043122">
    <property type="term" value="P:regulation of canonical NF-kappaB signal transduction"/>
    <property type="evidence" value="ECO:0007669"/>
    <property type="project" value="TreeGrafter"/>
</dbReference>
<dbReference type="GO" id="GO:0009898">
    <property type="term" value="C:cytoplasmic side of plasma membrane"/>
    <property type="evidence" value="ECO:0007669"/>
    <property type="project" value="TreeGrafter"/>
</dbReference>
<evidence type="ECO:0000256" key="2">
    <source>
        <dbReference type="ARBA" id="ARBA00022703"/>
    </source>
</evidence>
<dbReference type="SMART" id="SM00061">
    <property type="entry name" value="MATH"/>
    <property type="match status" value="1"/>
</dbReference>
<evidence type="ECO:0000256" key="1">
    <source>
        <dbReference type="ARBA" id="ARBA00022499"/>
    </source>
</evidence>
<dbReference type="GeneID" id="136801077"/>
<dbReference type="InterPro" id="IPR008974">
    <property type="entry name" value="TRAF-like"/>
</dbReference>
<evidence type="ECO:0000313" key="9">
    <source>
        <dbReference type="Proteomes" id="UP000594262"/>
    </source>
</evidence>
<dbReference type="Proteomes" id="UP000594262">
    <property type="component" value="Unplaced"/>
</dbReference>
<feature type="compositionally biased region" description="Polar residues" evidence="6">
    <location>
        <begin position="327"/>
        <end position="337"/>
    </location>
</feature>
<evidence type="ECO:0000256" key="6">
    <source>
        <dbReference type="SAM" id="MobiDB-lite"/>
    </source>
</evidence>
<evidence type="ECO:0000256" key="3">
    <source>
        <dbReference type="ARBA" id="ARBA00022843"/>
    </source>
</evidence>
<keyword evidence="3" id="KW-0832">Ubl conjugation</keyword>
<feature type="compositionally biased region" description="Polar residues" evidence="6">
    <location>
        <begin position="88"/>
        <end position="107"/>
    </location>
</feature>
<dbReference type="Gene3D" id="2.60.210.10">
    <property type="entry name" value="Apoptosis, Tumor Necrosis Factor Receptor Associated Protein 2, Chain A"/>
    <property type="match status" value="1"/>
</dbReference>
<organism evidence="8 9">
    <name type="scientific">Clytia hemisphaerica</name>
    <dbReference type="NCBI Taxonomy" id="252671"/>
    <lineage>
        <taxon>Eukaryota</taxon>
        <taxon>Metazoa</taxon>
        <taxon>Cnidaria</taxon>
        <taxon>Hydrozoa</taxon>
        <taxon>Hydroidolina</taxon>
        <taxon>Leptothecata</taxon>
        <taxon>Obeliida</taxon>
        <taxon>Clytiidae</taxon>
        <taxon>Clytia</taxon>
    </lineage>
</organism>
<protein>
    <recommendedName>
        <fullName evidence="7">MATH domain-containing protein</fullName>
    </recommendedName>
</protein>
<dbReference type="InterPro" id="IPR002083">
    <property type="entry name" value="MATH/TRAF_dom"/>
</dbReference>
<keyword evidence="2" id="KW-0053">Apoptosis</keyword>
<reference evidence="8" key="1">
    <citation type="submission" date="2021-01" db="UniProtKB">
        <authorList>
            <consortium name="EnsemblMetazoa"/>
        </authorList>
    </citation>
    <scope>IDENTIFICATION</scope>
</reference>
<dbReference type="GO" id="GO:0006915">
    <property type="term" value="P:apoptotic process"/>
    <property type="evidence" value="ECO:0007669"/>
    <property type="project" value="UniProtKB-KW"/>
</dbReference>
<dbReference type="GO" id="GO:0005164">
    <property type="term" value="F:tumor necrosis factor receptor binding"/>
    <property type="evidence" value="ECO:0007669"/>
    <property type="project" value="TreeGrafter"/>
</dbReference>
<keyword evidence="4 5" id="KW-0175">Coiled coil</keyword>
<sequence>MEIQEQRHPDPAMPISQQLKFECNGNCHRFSHHHKQILPQQNSHCNCRNKKIQSLSRSTNHHLIQNSKEVPGEESNTLRNTDKEKPSDSLTTMPRTPETAPSDSKMTVQLSQQLAVERKRNDELCLRIEQLQITLESADINYEILKQKFMEQFQTFQDELNILKRNYHKHTESGPNSPSLGRRRRAINTVSEQQNELKILTNTVEENTRNIDDIDLRLQIHENTRYNGRILWKIDDFHSRRQQVLSGELHALHSAPCYSSDYGYKFCLRAYLNGDGVGEGTHVSLFLVVMKSDHDRVLEWPFQKKVKMTLINQQNRRRDHTEVMTPNKDSASFQRPKNDTNVASGCPLFMALDRLDAEGFVKEDVLFFDVTVE</sequence>
<dbReference type="PANTHER" id="PTHR10131">
    <property type="entry name" value="TNF RECEPTOR ASSOCIATED FACTOR"/>
    <property type="match status" value="1"/>
</dbReference>
<feature type="coiled-coil region" evidence="5">
    <location>
        <begin position="121"/>
        <end position="210"/>
    </location>
</feature>